<dbReference type="Gene3D" id="3.30.200.20">
    <property type="entry name" value="Phosphorylase Kinase, domain 1"/>
    <property type="match status" value="1"/>
</dbReference>
<evidence type="ECO:0000313" key="5">
    <source>
        <dbReference type="Proteomes" id="UP000485058"/>
    </source>
</evidence>
<dbReference type="AlphaFoldDB" id="A0A699YGE7"/>
<dbReference type="PROSITE" id="PS50011">
    <property type="entry name" value="PROTEIN_KINASE_DOM"/>
    <property type="match status" value="1"/>
</dbReference>
<dbReference type="InterPro" id="IPR000719">
    <property type="entry name" value="Prot_kinase_dom"/>
</dbReference>
<accession>A0A699YGE7</accession>
<dbReference type="EMBL" id="BLLF01000168">
    <property type="protein sequence ID" value="GFH08551.1"/>
    <property type="molecule type" value="Genomic_DNA"/>
</dbReference>
<dbReference type="GO" id="GO:0004674">
    <property type="term" value="F:protein serine/threonine kinase activity"/>
    <property type="evidence" value="ECO:0007669"/>
    <property type="project" value="TreeGrafter"/>
</dbReference>
<dbReference type="Proteomes" id="UP000485058">
    <property type="component" value="Unassembled WGS sequence"/>
</dbReference>
<dbReference type="GO" id="GO:0005524">
    <property type="term" value="F:ATP binding"/>
    <property type="evidence" value="ECO:0007669"/>
    <property type="project" value="UniProtKB-UniRule"/>
</dbReference>
<feature type="domain" description="Protein kinase" evidence="3">
    <location>
        <begin position="22"/>
        <end position="585"/>
    </location>
</feature>
<feature type="compositionally biased region" description="Gly residues" evidence="2">
    <location>
        <begin position="569"/>
        <end position="578"/>
    </location>
</feature>
<proteinExistence type="predicted"/>
<organism evidence="4 5">
    <name type="scientific">Haematococcus lacustris</name>
    <name type="common">Green alga</name>
    <name type="synonym">Haematococcus pluvialis</name>
    <dbReference type="NCBI Taxonomy" id="44745"/>
    <lineage>
        <taxon>Eukaryota</taxon>
        <taxon>Viridiplantae</taxon>
        <taxon>Chlorophyta</taxon>
        <taxon>core chlorophytes</taxon>
        <taxon>Chlorophyceae</taxon>
        <taxon>CS clade</taxon>
        <taxon>Chlamydomonadales</taxon>
        <taxon>Haematococcaceae</taxon>
        <taxon>Haematococcus</taxon>
    </lineage>
</organism>
<dbReference type="SUPFAM" id="SSF56112">
    <property type="entry name" value="Protein kinase-like (PK-like)"/>
    <property type="match status" value="2"/>
</dbReference>
<keyword evidence="1" id="KW-0547">Nucleotide-binding</keyword>
<dbReference type="Pfam" id="PF07714">
    <property type="entry name" value="PK_Tyr_Ser-Thr"/>
    <property type="match status" value="1"/>
</dbReference>
<keyword evidence="5" id="KW-1185">Reference proteome</keyword>
<evidence type="ECO:0000259" key="3">
    <source>
        <dbReference type="PROSITE" id="PS50011"/>
    </source>
</evidence>
<name>A0A699YGE7_HAELA</name>
<dbReference type="PANTHER" id="PTHR44329:SF289">
    <property type="entry name" value="SERINE_THREONINE-PROTEIN KINASE VIK"/>
    <property type="match status" value="1"/>
</dbReference>
<evidence type="ECO:0000313" key="4">
    <source>
        <dbReference type="EMBL" id="GFH08551.1"/>
    </source>
</evidence>
<evidence type="ECO:0000256" key="1">
    <source>
        <dbReference type="PROSITE-ProRule" id="PRU10141"/>
    </source>
</evidence>
<keyword evidence="1" id="KW-0067">ATP-binding</keyword>
<sequence length="585" mass="62604">MTPASNRLDKEDQGVFLSAHELHVVRLLGQGAYASVYLASRHDGSTVAVKVLHDVHRQTGCTAQKLFVREALLMNKITHMSILKAHGLYRISGSHPGLQGPRREPGTVACTADEGSLEAVVQSCPGGYACSSATPLTTARTIWWEGSKGEPRGYSPPLMHARRRGRCVAHLVHLVLYTCKQLEQLPYSTCQSVVCGSVSHQPNLSAAMEPGTPDGCQTCQLMTALLACRPASGTYVVDRHRRRLAAPAQSHPPGGTPRHQADLGLHVVLGQQRRSLRVSSRSLLQAGLPALPPNQPQQSRFALKPCRQPASTQVSRPASPGLPDACAVSDAACQLSPLPSRQHSFILDAPTLQHILMSKGDHPFAASHSTSTAANLLTTFEVPSTSSVSGTSGTNPGHWSQASSVLHSSLPDCSAVAEASVDKPPPASDSCSTLDSTVLQQLGRWGDDSAWQAMLAYIDTQPLSRKDWQWVYSLTGQTGSAVYMAPEVHRGEPYNTSADVHSFGILAYELLARSMLVFSHIGTATLPGVTTADCWHLDPNTRPSMAALLPRLQQALQARLAAGEERGQMGQGGKGSGLGWERREG</sequence>
<dbReference type="InterPro" id="IPR001245">
    <property type="entry name" value="Ser-Thr/Tyr_kinase_cat_dom"/>
</dbReference>
<protein>
    <submittedName>
        <fullName evidence="4">Protein kinase</fullName>
    </submittedName>
</protein>
<feature type="binding site" evidence="1">
    <location>
        <position position="50"/>
    </location>
    <ligand>
        <name>ATP</name>
        <dbReference type="ChEBI" id="CHEBI:30616"/>
    </ligand>
</feature>
<dbReference type="PANTHER" id="PTHR44329">
    <property type="entry name" value="SERINE/THREONINE-PROTEIN KINASE TNNI3K-RELATED"/>
    <property type="match status" value="1"/>
</dbReference>
<dbReference type="PROSITE" id="PS00107">
    <property type="entry name" value="PROTEIN_KINASE_ATP"/>
    <property type="match status" value="1"/>
</dbReference>
<feature type="region of interest" description="Disordered" evidence="2">
    <location>
        <begin position="560"/>
        <end position="585"/>
    </location>
</feature>
<comment type="caution">
    <text evidence="4">The sequence shown here is derived from an EMBL/GenBank/DDBJ whole genome shotgun (WGS) entry which is preliminary data.</text>
</comment>
<keyword evidence="4" id="KW-0808">Transferase</keyword>
<gene>
    <name evidence="4" type="ORF">HaLaN_03531</name>
</gene>
<keyword evidence="4" id="KW-0418">Kinase</keyword>
<dbReference type="InterPro" id="IPR017441">
    <property type="entry name" value="Protein_kinase_ATP_BS"/>
</dbReference>
<dbReference type="InterPro" id="IPR011009">
    <property type="entry name" value="Kinase-like_dom_sf"/>
</dbReference>
<reference evidence="4 5" key="1">
    <citation type="submission" date="2020-02" db="EMBL/GenBank/DDBJ databases">
        <title>Draft genome sequence of Haematococcus lacustris strain NIES-144.</title>
        <authorList>
            <person name="Morimoto D."/>
            <person name="Nakagawa S."/>
            <person name="Yoshida T."/>
            <person name="Sawayama S."/>
        </authorList>
    </citation>
    <scope>NUCLEOTIDE SEQUENCE [LARGE SCALE GENOMIC DNA]</scope>
    <source>
        <strain evidence="4 5">NIES-144</strain>
    </source>
</reference>
<evidence type="ECO:0000256" key="2">
    <source>
        <dbReference type="SAM" id="MobiDB-lite"/>
    </source>
</evidence>
<dbReference type="InterPro" id="IPR051681">
    <property type="entry name" value="Ser/Thr_Kinases-Pseudokinases"/>
</dbReference>
<dbReference type="Gene3D" id="1.10.510.10">
    <property type="entry name" value="Transferase(Phosphotransferase) domain 1"/>
    <property type="match status" value="1"/>
</dbReference>